<evidence type="ECO:0000313" key="2">
    <source>
        <dbReference type="Proteomes" id="UP000214566"/>
    </source>
</evidence>
<proteinExistence type="predicted"/>
<organism evidence="1 2">
    <name type="scientific">Thiomonas delicata</name>
    <name type="common">Thiomonas cuprina</name>
    <dbReference type="NCBI Taxonomy" id="364030"/>
    <lineage>
        <taxon>Bacteria</taxon>
        <taxon>Pseudomonadati</taxon>
        <taxon>Pseudomonadota</taxon>
        <taxon>Betaproteobacteria</taxon>
        <taxon>Burkholderiales</taxon>
        <taxon>Thiomonas</taxon>
    </lineage>
</organism>
<dbReference type="AlphaFoldDB" id="A0A238D0T2"/>
<reference evidence="1 2" key="1">
    <citation type="submission" date="2016-06" db="EMBL/GenBank/DDBJ databases">
        <authorList>
            <person name="Kjaerup R.B."/>
            <person name="Dalgaard T.S."/>
            <person name="Juul-Madsen H.R."/>
        </authorList>
    </citation>
    <scope>NUCLEOTIDE SEQUENCE [LARGE SCALE GENOMIC DNA]</scope>
    <source>
        <strain evidence="1 2">DSM 16361</strain>
    </source>
</reference>
<sequence>MFYRCRRGCAAAHGRIEFANFILIADANKVEDKTIGFNLRAWQQVRFNDTLDLTRKLVDSLEQHFELKGDAR</sequence>
<gene>
    <name evidence="1" type="ORF">THIARS_50111</name>
</gene>
<dbReference type="Proteomes" id="UP000214566">
    <property type="component" value="Unassembled WGS sequence"/>
</dbReference>
<protein>
    <submittedName>
        <fullName evidence="1">Uncharacterized protein</fullName>
    </submittedName>
</protein>
<keyword evidence="2" id="KW-1185">Reference proteome</keyword>
<evidence type="ECO:0000313" key="1">
    <source>
        <dbReference type="EMBL" id="SBP86863.1"/>
    </source>
</evidence>
<name>A0A238D0T2_THIDL</name>
<accession>A0A238D0T2</accession>
<dbReference type="EMBL" id="FLMQ01000045">
    <property type="protein sequence ID" value="SBP86863.1"/>
    <property type="molecule type" value="Genomic_DNA"/>
</dbReference>